<feature type="transmembrane region" description="Helical" evidence="1">
    <location>
        <begin position="110"/>
        <end position="131"/>
    </location>
</feature>
<feature type="transmembrane region" description="Helical" evidence="1">
    <location>
        <begin position="78"/>
        <end position="98"/>
    </location>
</feature>
<name>A0A9P5PY14_9AGAR</name>
<accession>A0A9P5PY14</accession>
<comment type="caution">
    <text evidence="2">The sequence shown here is derived from an EMBL/GenBank/DDBJ whole genome shotgun (WGS) entry which is preliminary data.</text>
</comment>
<keyword evidence="1" id="KW-0812">Transmembrane</keyword>
<evidence type="ECO:0000313" key="3">
    <source>
        <dbReference type="Proteomes" id="UP000772434"/>
    </source>
</evidence>
<keyword evidence="3" id="KW-1185">Reference proteome</keyword>
<feature type="transmembrane region" description="Helical" evidence="1">
    <location>
        <begin position="47"/>
        <end position="66"/>
    </location>
</feature>
<keyword evidence="1" id="KW-0472">Membrane</keyword>
<dbReference type="EMBL" id="JADNRY010000042">
    <property type="protein sequence ID" value="KAF9070250.1"/>
    <property type="molecule type" value="Genomic_DNA"/>
</dbReference>
<sequence length="231" mass="26237">MDLAKLSGILFTYLTDTLLSYASFLTALLQLSSILVFFPFYNPAFSVLRVLGLIIEIFTLGIVCMYPVRYTEIWTYTFLLPFTNVVNICWNCLFTSWVGSREVLVPSHPALYWLWALSSVQFVLHLSSALSPKKVLYLRSKTMVYRRLQWLTAATKTGTQPTGAEEEATFLDLSSVSEISPWMRSSDGPRTMWLTIPSLTAVDPMSLDFSANSFRLAKSRRHQMATSPRQC</sequence>
<protein>
    <submittedName>
        <fullName evidence="2">Uncharacterized protein</fullName>
    </submittedName>
</protein>
<organism evidence="2 3">
    <name type="scientific">Rhodocollybia butyracea</name>
    <dbReference type="NCBI Taxonomy" id="206335"/>
    <lineage>
        <taxon>Eukaryota</taxon>
        <taxon>Fungi</taxon>
        <taxon>Dikarya</taxon>
        <taxon>Basidiomycota</taxon>
        <taxon>Agaricomycotina</taxon>
        <taxon>Agaricomycetes</taxon>
        <taxon>Agaricomycetidae</taxon>
        <taxon>Agaricales</taxon>
        <taxon>Marasmiineae</taxon>
        <taxon>Omphalotaceae</taxon>
        <taxon>Rhodocollybia</taxon>
    </lineage>
</organism>
<keyword evidence="1" id="KW-1133">Transmembrane helix</keyword>
<evidence type="ECO:0000313" key="2">
    <source>
        <dbReference type="EMBL" id="KAF9070250.1"/>
    </source>
</evidence>
<reference evidence="2" key="1">
    <citation type="submission" date="2020-11" db="EMBL/GenBank/DDBJ databases">
        <authorList>
            <consortium name="DOE Joint Genome Institute"/>
            <person name="Ahrendt S."/>
            <person name="Riley R."/>
            <person name="Andreopoulos W."/>
            <person name="Labutti K."/>
            <person name="Pangilinan J."/>
            <person name="Ruiz-Duenas F.J."/>
            <person name="Barrasa J.M."/>
            <person name="Sanchez-Garcia M."/>
            <person name="Camarero S."/>
            <person name="Miyauchi S."/>
            <person name="Serrano A."/>
            <person name="Linde D."/>
            <person name="Babiker R."/>
            <person name="Drula E."/>
            <person name="Ayuso-Fernandez I."/>
            <person name="Pacheco R."/>
            <person name="Padilla G."/>
            <person name="Ferreira P."/>
            <person name="Barriuso J."/>
            <person name="Kellner H."/>
            <person name="Castanera R."/>
            <person name="Alfaro M."/>
            <person name="Ramirez L."/>
            <person name="Pisabarro A.G."/>
            <person name="Kuo A."/>
            <person name="Tritt A."/>
            <person name="Lipzen A."/>
            <person name="He G."/>
            <person name="Yan M."/>
            <person name="Ng V."/>
            <person name="Cullen D."/>
            <person name="Martin F."/>
            <person name="Rosso M.-N."/>
            <person name="Henrissat B."/>
            <person name="Hibbett D."/>
            <person name="Martinez A.T."/>
            <person name="Grigoriev I.V."/>
        </authorList>
    </citation>
    <scope>NUCLEOTIDE SEQUENCE</scope>
    <source>
        <strain evidence="2">AH 40177</strain>
    </source>
</reference>
<dbReference type="Proteomes" id="UP000772434">
    <property type="component" value="Unassembled WGS sequence"/>
</dbReference>
<dbReference type="AlphaFoldDB" id="A0A9P5PY14"/>
<evidence type="ECO:0000256" key="1">
    <source>
        <dbReference type="SAM" id="Phobius"/>
    </source>
</evidence>
<proteinExistence type="predicted"/>
<gene>
    <name evidence="2" type="ORF">BDP27DRAFT_632145</name>
</gene>